<feature type="domain" description="DNA utilization protein HofO C-terminal" evidence="2">
    <location>
        <begin position="95"/>
        <end position="165"/>
    </location>
</feature>
<name>B2VJX1_ERWT9</name>
<dbReference type="EMBL" id="CU468135">
    <property type="protein sequence ID" value="CAO98255.1"/>
    <property type="molecule type" value="Genomic_DNA"/>
</dbReference>
<keyword evidence="1" id="KW-0812">Transmembrane</keyword>
<reference evidence="3 4" key="1">
    <citation type="journal article" date="2008" name="Environ. Microbiol.">
        <title>The genome of Erwinia tasmaniensis strain Et1/99, a non-pathogenic bacterium in the genus Erwinia.</title>
        <authorList>
            <person name="Kube M."/>
            <person name="Migdoll A.M."/>
            <person name="Mueller I."/>
            <person name="Kuhl H."/>
            <person name="Beck A."/>
            <person name="Reinhardt R."/>
            <person name="Geider K."/>
        </authorList>
    </citation>
    <scope>NUCLEOTIDE SEQUENCE [LARGE SCALE GENOMIC DNA]</scope>
    <source>
        <strain evidence="4">DSM 17950 / CFBP 7177 / CIP 109463 / NCPPB 4357 / Et1/99</strain>
    </source>
</reference>
<dbReference type="AlphaFoldDB" id="B2VJX1"/>
<dbReference type="STRING" id="465817.ETA_32090"/>
<evidence type="ECO:0000313" key="4">
    <source>
        <dbReference type="Proteomes" id="UP000001726"/>
    </source>
</evidence>
<dbReference type="Pfam" id="PF25319">
    <property type="entry name" value="HofO"/>
    <property type="match status" value="1"/>
</dbReference>
<proteinExistence type="predicted"/>
<dbReference type="InterPro" id="IPR057522">
    <property type="entry name" value="HofO_C"/>
</dbReference>
<keyword evidence="1" id="KW-1133">Transmembrane helix</keyword>
<accession>B2VJX1</accession>
<dbReference type="eggNOG" id="ENOG5031MW2">
    <property type="taxonomic scope" value="Bacteria"/>
</dbReference>
<dbReference type="OrthoDB" id="6519469at2"/>
<organism evidence="3 4">
    <name type="scientific">Erwinia tasmaniensis (strain DSM 17950 / CFBP 7177 / CIP 109463 / NCPPB 4357 / Et1/99)</name>
    <dbReference type="NCBI Taxonomy" id="465817"/>
    <lineage>
        <taxon>Bacteria</taxon>
        <taxon>Pseudomonadati</taxon>
        <taxon>Pseudomonadota</taxon>
        <taxon>Gammaproteobacteria</taxon>
        <taxon>Enterobacterales</taxon>
        <taxon>Erwiniaceae</taxon>
        <taxon>Erwinia</taxon>
    </lineage>
</organism>
<dbReference type="RefSeq" id="WP_012442885.1">
    <property type="nucleotide sequence ID" value="NC_010694.1"/>
</dbReference>
<keyword evidence="4" id="KW-1185">Reference proteome</keyword>
<evidence type="ECO:0000259" key="2">
    <source>
        <dbReference type="Pfam" id="PF25319"/>
    </source>
</evidence>
<dbReference type="HOGENOM" id="CLU_117126_0_0_6"/>
<keyword evidence="1" id="KW-0472">Membrane</keyword>
<feature type="transmembrane region" description="Helical" evidence="1">
    <location>
        <begin position="15"/>
        <end position="38"/>
    </location>
</feature>
<dbReference type="Proteomes" id="UP000001726">
    <property type="component" value="Chromosome"/>
</dbReference>
<sequence>MNNRWLMAWLQLEPGWLRLTSFCGGALLLTFLLWYGWLYPARRQQQQQEQQLHQHILQYQQQLRSLAVLPPLTVSQRRVNCLQRLLLPATAVDLSLPALLLTSGAELEYWHPTEHGGKLAVTLQWPQFAGLLNYLSELRPVPAFPAFSLKREEAKLRLMMELIDES</sequence>
<protein>
    <recommendedName>
        <fullName evidence="2">DNA utilization protein HofO C-terminal domain-containing protein</fullName>
    </recommendedName>
</protein>
<dbReference type="KEGG" id="eta:ETA_32090"/>
<gene>
    <name evidence="3" type="ordered locus">ETA_32090</name>
</gene>
<evidence type="ECO:0000313" key="3">
    <source>
        <dbReference type="EMBL" id="CAO98255.1"/>
    </source>
</evidence>
<evidence type="ECO:0000256" key="1">
    <source>
        <dbReference type="SAM" id="Phobius"/>
    </source>
</evidence>